<comment type="caution">
    <text evidence="1">The sequence shown here is derived from an EMBL/GenBank/DDBJ whole genome shotgun (WGS) entry which is preliminary data.</text>
</comment>
<dbReference type="EMBL" id="WNWR01000055">
    <property type="protein sequence ID" value="KAE9992526.1"/>
    <property type="molecule type" value="Genomic_DNA"/>
</dbReference>
<organism evidence="1 2">
    <name type="scientific">Venturia inaequalis</name>
    <name type="common">Apple scab fungus</name>
    <dbReference type="NCBI Taxonomy" id="5025"/>
    <lineage>
        <taxon>Eukaryota</taxon>
        <taxon>Fungi</taxon>
        <taxon>Dikarya</taxon>
        <taxon>Ascomycota</taxon>
        <taxon>Pezizomycotina</taxon>
        <taxon>Dothideomycetes</taxon>
        <taxon>Pleosporomycetidae</taxon>
        <taxon>Venturiales</taxon>
        <taxon>Venturiaceae</taxon>
        <taxon>Venturia</taxon>
    </lineage>
</organism>
<proteinExistence type="predicted"/>
<keyword evidence="2" id="KW-1185">Reference proteome</keyword>
<gene>
    <name evidence="1" type="ORF">EG327_008663</name>
</gene>
<evidence type="ECO:0000313" key="1">
    <source>
        <dbReference type="EMBL" id="KAE9992526.1"/>
    </source>
</evidence>
<accession>A0A8H3VR63</accession>
<reference evidence="1 2" key="1">
    <citation type="submission" date="2019-07" db="EMBL/GenBank/DDBJ databases">
        <title>Venturia inaequalis Genome Resource.</title>
        <authorList>
            <person name="Lichtner F.J."/>
        </authorList>
    </citation>
    <scope>NUCLEOTIDE SEQUENCE [LARGE SCALE GENOMIC DNA]</scope>
    <source>
        <strain evidence="1 2">DMI_063113</strain>
    </source>
</reference>
<sequence>MYTYKSKTTAPDSSKLPLKKFSNLRDTHCDGMYRSLTSTKSFNGLRQRAERVEQIHRRAEDRYRTLAWEYFQMTCLRQKLLHDGENSLPFQLFIAPRGVKLDTWYLDFQRVDLLVQDAFRLFSSFPFAVERIAAGLDKADRGLKRIHAKLEILAQAIDEQIQVAALEEFDAEAWNLGYEELQRQERDAFAAWTMTLPETRKQIELGLTMEDILKEHLGAGLNGIEDKGVPVDGIDHGPVDSAPYVFF</sequence>
<evidence type="ECO:0000313" key="2">
    <source>
        <dbReference type="Proteomes" id="UP000490939"/>
    </source>
</evidence>
<dbReference type="Proteomes" id="UP000490939">
    <property type="component" value="Unassembled WGS sequence"/>
</dbReference>
<protein>
    <submittedName>
        <fullName evidence="1">Uncharacterized protein</fullName>
    </submittedName>
</protein>
<name>A0A8H3VR63_VENIN</name>
<dbReference type="AlphaFoldDB" id="A0A8H3VR63"/>